<dbReference type="OrthoDB" id="241340at2759"/>
<dbReference type="SUPFAM" id="SSF75217">
    <property type="entry name" value="alpha/beta knot"/>
    <property type="match status" value="1"/>
</dbReference>
<dbReference type="GO" id="GO:0030488">
    <property type="term" value="P:tRNA methylation"/>
    <property type="evidence" value="ECO:0007669"/>
    <property type="project" value="InterPro"/>
</dbReference>
<evidence type="ECO:0000313" key="5">
    <source>
        <dbReference type="Proteomes" id="UP000268350"/>
    </source>
</evidence>
<dbReference type="STRING" id="7266.A0A3B0KMC3"/>
<dbReference type="Pfam" id="PF00588">
    <property type="entry name" value="SpoU_methylase"/>
    <property type="match status" value="1"/>
</dbReference>
<evidence type="ECO:0000256" key="1">
    <source>
        <dbReference type="ARBA" id="ARBA00022603"/>
    </source>
</evidence>
<feature type="domain" description="tRNA/rRNA methyltransferase SpoU type" evidence="3">
    <location>
        <begin position="1019"/>
        <end position="1160"/>
    </location>
</feature>
<evidence type="ECO:0000313" key="4">
    <source>
        <dbReference type="EMBL" id="SPP87729.1"/>
    </source>
</evidence>
<accession>A0A3B0KMC3</accession>
<name>A0A3B0KMC3_DROGU</name>
<dbReference type="PANTHER" id="PTHR12029">
    <property type="entry name" value="RNA METHYLTRANSFERASE"/>
    <property type="match status" value="1"/>
</dbReference>
<dbReference type="EMBL" id="OUUW01000013">
    <property type="protein sequence ID" value="SPP87729.1"/>
    <property type="molecule type" value="Genomic_DNA"/>
</dbReference>
<gene>
    <name evidence="4" type="ORF">DGUA_6G015474</name>
</gene>
<dbReference type="InterPro" id="IPR001537">
    <property type="entry name" value="SpoU_MeTrfase"/>
</dbReference>
<dbReference type="GO" id="GO:0003723">
    <property type="term" value="F:RNA binding"/>
    <property type="evidence" value="ECO:0007669"/>
    <property type="project" value="InterPro"/>
</dbReference>
<dbReference type="InterPro" id="IPR044748">
    <property type="entry name" value="Trm3/TARBP1_C"/>
</dbReference>
<dbReference type="InterPro" id="IPR016024">
    <property type="entry name" value="ARM-type_fold"/>
</dbReference>
<sequence>MTSMALPGTKATVVATSTHAVVQALESYIQNQNLQGDIAELDDMLYDLVDMHKDNELALKKVLQCMYNLMQANSKWNVRFGAKVFHKLVAVVICANSEDTASRRQLVANVLVCVQLHQRKLSGTDGKYLLEQLWCLSLSRDRQPYVGQILLHLFDDFLAKLGIPFCQKLLDVIMNLLQSDMREDRRSACFVMRKILLVDEAQTRAGGPRILGPLKCCDRQWSAYVDIMENLEEQQSHLVLPTLSTLLPRLALKSPEVVDTWARWLRILCIRLLQENNILVLKWILKYFLTQLSLYWLNRYGLVYEFLAATNRTQLFNWEAKGHMSEKQTVDFIGCPNVEPLIQPLVQVPWHCVPLLHWLRCIRPEQMPTVAKELLFKLCARVRILQNPTLRVLVIERLVLLFHHTIEGLTLGDYMIYVETLYNTSDAYLDHARLTHKITNCQNFGVHLPYFSKRCYDIIAEHSPNANLLHAFLVQLKGVPKAQHGWWRLVPVFLGGDFSEIHDEYAFYYSLYGFDPLLTKPGAMSLEKMQEHLIDRFNCESREEKSYVLEQCVDLYVRINFKNWSQIEQAKLRPLDLLDKGTDETFSRLCWLLACQRERLPDDAVILPALVARLAICNRVKANSYVRYILKYANAYLLQKEYEKFVKDLLHQRPSCLEAFENFTLPMPLVLGQLLNGETSTGDARIEAGEIYRIAHIFDENAFSRSRFLSTAFHLRDDTRDVNGLFQELLWTNKELSAKKPRYFENSKEHRTKMRICKALLFLGSPDLVKWSDLLWEALLWSNDQLNISYMFECLVSNMLPSIDPLLTKLSLFQDFSPGQHLSLTSVAHLYCMAKWESLKPEQLHAIFAALLPLTMGSHFQTRVLAQLVLHRLAEKCQKSGIVMPMAVALKTSIEATFGNKFAELRKEPRLVLSLIMTSQHLSPCFVAESILYMTHAPFDECIRPAVLAGTTEFEEVLRGIRSFFNSKKAGSLAETTFPNGDGDGAINGNVQRKMNPIDDIYPNSDLVSQYPMVVNKQLVVVASLIDKLPNLGGLARTCEVLGVQTLALANKALTTKSDFTNLSMTAEKTLDIIELRPSWIAEYLMQKQMEGFRVVGAEQTAHSISFANFRFPKKCILLLGHEKHGIPADLIGFLDYAVEIPQFGVVRSLNVHVTGSLFIWEYCKQHFF</sequence>
<dbReference type="CDD" id="cd18091">
    <property type="entry name" value="SpoU-like_TRM3-like"/>
    <property type="match status" value="1"/>
</dbReference>
<dbReference type="PANTHER" id="PTHR12029:SF11">
    <property type="entry name" value="METHYLTRANSFERASE TARBP1-RELATED"/>
    <property type="match status" value="1"/>
</dbReference>
<dbReference type="Proteomes" id="UP000268350">
    <property type="component" value="Unassembled WGS sequence"/>
</dbReference>
<dbReference type="Gene3D" id="3.40.1280.10">
    <property type="match status" value="1"/>
</dbReference>
<keyword evidence="5" id="KW-1185">Reference proteome</keyword>
<dbReference type="InterPro" id="IPR045330">
    <property type="entry name" value="TRM3/TARBP1"/>
</dbReference>
<protein>
    <submittedName>
        <fullName evidence="4">Blast:Probable methyltransferase TARBP1</fullName>
    </submittedName>
</protein>
<keyword evidence="1 4" id="KW-0489">Methyltransferase</keyword>
<proteinExistence type="predicted"/>
<reference evidence="5" key="1">
    <citation type="submission" date="2018-01" db="EMBL/GenBank/DDBJ databases">
        <authorList>
            <person name="Alioto T."/>
            <person name="Alioto T."/>
        </authorList>
    </citation>
    <scope>NUCLEOTIDE SEQUENCE [LARGE SCALE GENOMIC DNA]</scope>
</reference>
<keyword evidence="2 4" id="KW-0808">Transferase</keyword>
<evidence type="ECO:0000256" key="2">
    <source>
        <dbReference type="ARBA" id="ARBA00022679"/>
    </source>
</evidence>
<dbReference type="OMA" id="GIMENLE"/>
<evidence type="ECO:0000259" key="3">
    <source>
        <dbReference type="Pfam" id="PF00588"/>
    </source>
</evidence>
<dbReference type="SUPFAM" id="SSF48371">
    <property type="entry name" value="ARM repeat"/>
    <property type="match status" value="1"/>
</dbReference>
<dbReference type="InterPro" id="IPR029028">
    <property type="entry name" value="Alpha/beta_knot_MTases"/>
</dbReference>
<dbReference type="AlphaFoldDB" id="A0A3B0KMC3"/>
<organism evidence="4 5">
    <name type="scientific">Drosophila guanche</name>
    <name type="common">Fruit fly</name>
    <dbReference type="NCBI Taxonomy" id="7266"/>
    <lineage>
        <taxon>Eukaryota</taxon>
        <taxon>Metazoa</taxon>
        <taxon>Ecdysozoa</taxon>
        <taxon>Arthropoda</taxon>
        <taxon>Hexapoda</taxon>
        <taxon>Insecta</taxon>
        <taxon>Pterygota</taxon>
        <taxon>Neoptera</taxon>
        <taxon>Endopterygota</taxon>
        <taxon>Diptera</taxon>
        <taxon>Brachycera</taxon>
        <taxon>Muscomorpha</taxon>
        <taxon>Ephydroidea</taxon>
        <taxon>Drosophilidae</taxon>
        <taxon>Drosophila</taxon>
        <taxon>Sophophora</taxon>
    </lineage>
</organism>
<dbReference type="GO" id="GO:0016423">
    <property type="term" value="F:tRNA (guanine) methyltransferase activity"/>
    <property type="evidence" value="ECO:0007669"/>
    <property type="project" value="InterPro"/>
</dbReference>
<dbReference type="InterPro" id="IPR029026">
    <property type="entry name" value="tRNA_m1G_MTases_N"/>
</dbReference>